<organism evidence="1 2">
    <name type="scientific">Stephania yunnanensis</name>
    <dbReference type="NCBI Taxonomy" id="152371"/>
    <lineage>
        <taxon>Eukaryota</taxon>
        <taxon>Viridiplantae</taxon>
        <taxon>Streptophyta</taxon>
        <taxon>Embryophyta</taxon>
        <taxon>Tracheophyta</taxon>
        <taxon>Spermatophyta</taxon>
        <taxon>Magnoliopsida</taxon>
        <taxon>Ranunculales</taxon>
        <taxon>Menispermaceae</taxon>
        <taxon>Menispermoideae</taxon>
        <taxon>Cissampelideae</taxon>
        <taxon>Stephania</taxon>
    </lineage>
</organism>
<proteinExistence type="predicted"/>
<evidence type="ECO:0000313" key="1">
    <source>
        <dbReference type="EMBL" id="KAK9106718.1"/>
    </source>
</evidence>
<evidence type="ECO:0000313" key="2">
    <source>
        <dbReference type="Proteomes" id="UP001420932"/>
    </source>
</evidence>
<comment type="caution">
    <text evidence="1">The sequence shown here is derived from an EMBL/GenBank/DDBJ whole genome shotgun (WGS) entry which is preliminary data.</text>
</comment>
<accession>A0AAP0FJY0</accession>
<gene>
    <name evidence="1" type="ORF">Syun_022729</name>
</gene>
<name>A0AAP0FJY0_9MAGN</name>
<dbReference type="Proteomes" id="UP001420932">
    <property type="component" value="Unassembled WGS sequence"/>
</dbReference>
<reference evidence="1 2" key="1">
    <citation type="submission" date="2024-01" db="EMBL/GenBank/DDBJ databases">
        <title>Genome assemblies of Stephania.</title>
        <authorList>
            <person name="Yang L."/>
        </authorList>
    </citation>
    <scope>NUCLEOTIDE SEQUENCE [LARGE SCALE GENOMIC DNA]</scope>
    <source>
        <strain evidence="1">YNDBR</strain>
        <tissue evidence="1">Leaf</tissue>
    </source>
</reference>
<protein>
    <submittedName>
        <fullName evidence="1">Uncharacterized protein</fullName>
    </submittedName>
</protein>
<dbReference type="EMBL" id="JBBNAF010000010">
    <property type="protein sequence ID" value="KAK9106718.1"/>
    <property type="molecule type" value="Genomic_DNA"/>
</dbReference>
<sequence length="161" mass="18796">MLPWENVQGLENQEVYHMPSISSILMLIQMNQHRCKESGLLSINPKDGFAVVDKDLDVRTLLEHYWIAETEPTAAQWISALEKHNYYFFTWDMVMELYGAVFEEGKEGRRTITAFVRKAQICFSLEDVMETKCVICYGVPTVLEAKEKKSGRGRRRKRRED</sequence>
<dbReference type="AlphaFoldDB" id="A0AAP0FJY0"/>
<keyword evidence="2" id="KW-1185">Reference proteome</keyword>